<keyword evidence="2" id="KW-0812">Transmembrane</keyword>
<feature type="transmembrane region" description="Helical" evidence="2">
    <location>
        <begin position="183"/>
        <end position="201"/>
    </location>
</feature>
<gene>
    <name evidence="4" type="ORF">HNR67_003365</name>
</gene>
<evidence type="ECO:0000256" key="2">
    <source>
        <dbReference type="SAM" id="Phobius"/>
    </source>
</evidence>
<feature type="transmembrane region" description="Helical" evidence="2">
    <location>
        <begin position="330"/>
        <end position="349"/>
    </location>
</feature>
<accession>A0A7W7C9X9</accession>
<comment type="caution">
    <text evidence="4">The sequence shown here is derived from an EMBL/GenBank/DDBJ whole genome shotgun (WGS) entry which is preliminary data.</text>
</comment>
<feature type="transmembrane region" description="Helical" evidence="2">
    <location>
        <begin position="158"/>
        <end position="176"/>
    </location>
</feature>
<protein>
    <submittedName>
        <fullName evidence="4">Putative membrane protein YeiB</fullName>
    </submittedName>
</protein>
<dbReference type="InterPro" id="IPR007349">
    <property type="entry name" value="DUF418"/>
</dbReference>
<dbReference type="InterPro" id="IPR052529">
    <property type="entry name" value="Bact_Transport_Assoc"/>
</dbReference>
<organism evidence="4 5">
    <name type="scientific">Crossiella cryophila</name>
    <dbReference type="NCBI Taxonomy" id="43355"/>
    <lineage>
        <taxon>Bacteria</taxon>
        <taxon>Bacillati</taxon>
        <taxon>Actinomycetota</taxon>
        <taxon>Actinomycetes</taxon>
        <taxon>Pseudonocardiales</taxon>
        <taxon>Pseudonocardiaceae</taxon>
        <taxon>Crossiella</taxon>
    </lineage>
</organism>
<feature type="transmembrane region" description="Helical" evidence="2">
    <location>
        <begin position="213"/>
        <end position="233"/>
    </location>
</feature>
<feature type="transmembrane region" description="Helical" evidence="2">
    <location>
        <begin position="355"/>
        <end position="375"/>
    </location>
</feature>
<evidence type="ECO:0000259" key="3">
    <source>
        <dbReference type="Pfam" id="PF04235"/>
    </source>
</evidence>
<reference evidence="4 5" key="1">
    <citation type="submission" date="2020-08" db="EMBL/GenBank/DDBJ databases">
        <title>Sequencing the genomes of 1000 actinobacteria strains.</title>
        <authorList>
            <person name="Klenk H.-P."/>
        </authorList>
    </citation>
    <scope>NUCLEOTIDE SEQUENCE [LARGE SCALE GENOMIC DNA]</scope>
    <source>
        <strain evidence="4 5">DSM 44230</strain>
    </source>
</reference>
<dbReference type="AlphaFoldDB" id="A0A7W7C9X9"/>
<evidence type="ECO:0000313" key="5">
    <source>
        <dbReference type="Proteomes" id="UP000533598"/>
    </source>
</evidence>
<keyword evidence="2" id="KW-0472">Membrane</keyword>
<dbReference type="EMBL" id="JACHMH010000001">
    <property type="protein sequence ID" value="MBB4677247.1"/>
    <property type="molecule type" value="Genomic_DNA"/>
</dbReference>
<feature type="transmembrane region" description="Helical" evidence="2">
    <location>
        <begin position="119"/>
        <end position="152"/>
    </location>
</feature>
<dbReference type="Pfam" id="PF04235">
    <property type="entry name" value="DUF418"/>
    <property type="match status" value="1"/>
</dbReference>
<dbReference type="RefSeq" id="WP_185003209.1">
    <property type="nucleotide sequence ID" value="NZ_BAAAUI010000050.1"/>
</dbReference>
<keyword evidence="2" id="KW-1133">Transmembrane helix</keyword>
<evidence type="ECO:0000256" key="1">
    <source>
        <dbReference type="SAM" id="MobiDB-lite"/>
    </source>
</evidence>
<sequence>MTTDPVPAGSGRLPTSADPGSRGAAAVTGGRSLAPDLARGLMLLLIALAHAPGFLSSWRSGMPQLDDVVLFVKSLIADNQARAMFVVLFGYGMGQLTHRHKARGGDWPSLRALLRRRGLWLVVIGFAHTILLVPIDIVAIYGLTLLLCTPLVRASDKTLGWTAALSLVPATLLLAWQSVTAQLGAAAGTPVTFAPFMEPSYGAHVLANVTKPAQAVIGIVMVLPGMLLGIWAARRRFLDHPAQHRSTLRRATLGLLALALIGRLPAALLAAGVWNSTDIGVHWTVAIAHDLTGYAGGIGLAAAIGLASARIGDRPGRLTMALAALGQRSLTFYLFQSAVWLLLFYPFTLNLRDQVSLAGSYGIAAAVFVVSVLLAEWMRRTGARGPMEVLLRRMSYPRR</sequence>
<feature type="transmembrane region" description="Helical" evidence="2">
    <location>
        <begin position="286"/>
        <end position="309"/>
    </location>
</feature>
<proteinExistence type="predicted"/>
<evidence type="ECO:0000313" key="4">
    <source>
        <dbReference type="EMBL" id="MBB4677247.1"/>
    </source>
</evidence>
<name>A0A7W7C9X9_9PSEU</name>
<keyword evidence="5" id="KW-1185">Reference proteome</keyword>
<feature type="domain" description="DUF418" evidence="3">
    <location>
        <begin position="232"/>
        <end position="396"/>
    </location>
</feature>
<feature type="region of interest" description="Disordered" evidence="1">
    <location>
        <begin position="1"/>
        <end position="27"/>
    </location>
</feature>
<dbReference type="PANTHER" id="PTHR30590">
    <property type="entry name" value="INNER MEMBRANE PROTEIN"/>
    <property type="match status" value="1"/>
</dbReference>
<dbReference type="PANTHER" id="PTHR30590:SF2">
    <property type="entry name" value="INNER MEMBRANE PROTEIN"/>
    <property type="match status" value="1"/>
</dbReference>
<dbReference type="Proteomes" id="UP000533598">
    <property type="component" value="Unassembled WGS sequence"/>
</dbReference>
<feature type="transmembrane region" description="Helical" evidence="2">
    <location>
        <begin position="253"/>
        <end position="274"/>
    </location>
</feature>